<feature type="domain" description="RNA polymerase sigma factor 70 region 4 type 2" evidence="6">
    <location>
        <begin position="110"/>
        <end position="161"/>
    </location>
</feature>
<organism evidence="7 8">
    <name type="scientific">Paenibacillus aurantiacus</name>
    <dbReference type="NCBI Taxonomy" id="1936118"/>
    <lineage>
        <taxon>Bacteria</taxon>
        <taxon>Bacillati</taxon>
        <taxon>Bacillota</taxon>
        <taxon>Bacilli</taxon>
        <taxon>Bacillales</taxon>
        <taxon>Paenibacillaceae</taxon>
        <taxon>Paenibacillus</taxon>
    </lineage>
</organism>
<reference evidence="7 8" key="1">
    <citation type="submission" date="2024-09" db="EMBL/GenBank/DDBJ databases">
        <authorList>
            <person name="Sun Q."/>
            <person name="Mori K."/>
        </authorList>
    </citation>
    <scope>NUCLEOTIDE SEQUENCE [LARGE SCALE GENOMIC DNA]</scope>
    <source>
        <strain evidence="7 8">TISTR 2452</strain>
    </source>
</reference>
<feature type="domain" description="RNA polymerase sigma-70 region 2" evidence="5">
    <location>
        <begin position="23"/>
        <end position="88"/>
    </location>
</feature>
<comment type="similarity">
    <text evidence="1">Belongs to the sigma-70 factor family. ECF subfamily.</text>
</comment>
<comment type="caution">
    <text evidence="7">The sequence shown here is derived from an EMBL/GenBank/DDBJ whole genome shotgun (WGS) entry which is preliminary data.</text>
</comment>
<dbReference type="Pfam" id="PF08281">
    <property type="entry name" value="Sigma70_r4_2"/>
    <property type="match status" value="1"/>
</dbReference>
<dbReference type="PANTHER" id="PTHR43133">
    <property type="entry name" value="RNA POLYMERASE ECF-TYPE SIGMA FACTO"/>
    <property type="match status" value="1"/>
</dbReference>
<evidence type="ECO:0000259" key="6">
    <source>
        <dbReference type="Pfam" id="PF08281"/>
    </source>
</evidence>
<dbReference type="Gene3D" id="1.10.10.10">
    <property type="entry name" value="Winged helix-like DNA-binding domain superfamily/Winged helix DNA-binding domain"/>
    <property type="match status" value="1"/>
</dbReference>
<evidence type="ECO:0000313" key="7">
    <source>
        <dbReference type="EMBL" id="MFB9327897.1"/>
    </source>
</evidence>
<accession>A0ABV5KRN7</accession>
<dbReference type="InterPro" id="IPR036388">
    <property type="entry name" value="WH-like_DNA-bd_sf"/>
</dbReference>
<dbReference type="InterPro" id="IPR014284">
    <property type="entry name" value="RNA_pol_sigma-70_dom"/>
</dbReference>
<dbReference type="InterPro" id="IPR013325">
    <property type="entry name" value="RNA_pol_sigma_r2"/>
</dbReference>
<dbReference type="NCBIfam" id="TIGR02937">
    <property type="entry name" value="sigma70-ECF"/>
    <property type="match status" value="1"/>
</dbReference>
<dbReference type="CDD" id="cd06171">
    <property type="entry name" value="Sigma70_r4"/>
    <property type="match status" value="1"/>
</dbReference>
<dbReference type="InterPro" id="IPR013324">
    <property type="entry name" value="RNA_pol_sigma_r3/r4-like"/>
</dbReference>
<evidence type="ECO:0000313" key="8">
    <source>
        <dbReference type="Proteomes" id="UP001589747"/>
    </source>
</evidence>
<dbReference type="InterPro" id="IPR013249">
    <property type="entry name" value="RNA_pol_sigma70_r4_t2"/>
</dbReference>
<dbReference type="Pfam" id="PF04542">
    <property type="entry name" value="Sigma70_r2"/>
    <property type="match status" value="1"/>
</dbReference>
<evidence type="ECO:0000256" key="1">
    <source>
        <dbReference type="ARBA" id="ARBA00010641"/>
    </source>
</evidence>
<keyword evidence="8" id="KW-1185">Reference proteome</keyword>
<keyword evidence="4" id="KW-0804">Transcription</keyword>
<dbReference type="EMBL" id="JBHMDO010000031">
    <property type="protein sequence ID" value="MFB9327897.1"/>
    <property type="molecule type" value="Genomic_DNA"/>
</dbReference>
<gene>
    <name evidence="7" type="ORF">ACFFSY_18370</name>
</gene>
<dbReference type="Proteomes" id="UP001589747">
    <property type="component" value="Unassembled WGS sequence"/>
</dbReference>
<keyword evidence="2" id="KW-0805">Transcription regulation</keyword>
<sequence length="171" mass="19521">MITDGLIDKARRGDLDSFAEAIAALKDDAYRIAWSYLRDEPSSMDAVCSAVEKALTGIRKLKRTEYFKTWFIRIVINECHLLLRNRRREQVMEEPGAGLQAASSPLEDHLDLEQQLGRLLPLERMLIHLKYYAGFTFEEIATMTNLPSGTVKTKLYGTIKKLKVAFEPREG</sequence>
<evidence type="ECO:0000256" key="3">
    <source>
        <dbReference type="ARBA" id="ARBA00023082"/>
    </source>
</evidence>
<name>A0ABV5KRN7_9BACL</name>
<proteinExistence type="inferred from homology"/>
<dbReference type="RefSeq" id="WP_377496682.1">
    <property type="nucleotide sequence ID" value="NZ_JBHMDO010000031.1"/>
</dbReference>
<dbReference type="PANTHER" id="PTHR43133:SF51">
    <property type="entry name" value="RNA POLYMERASE SIGMA FACTOR"/>
    <property type="match status" value="1"/>
</dbReference>
<dbReference type="InterPro" id="IPR007627">
    <property type="entry name" value="RNA_pol_sigma70_r2"/>
</dbReference>
<dbReference type="SUPFAM" id="SSF88946">
    <property type="entry name" value="Sigma2 domain of RNA polymerase sigma factors"/>
    <property type="match status" value="1"/>
</dbReference>
<dbReference type="InterPro" id="IPR039425">
    <property type="entry name" value="RNA_pol_sigma-70-like"/>
</dbReference>
<keyword evidence="3" id="KW-0731">Sigma factor</keyword>
<evidence type="ECO:0000259" key="5">
    <source>
        <dbReference type="Pfam" id="PF04542"/>
    </source>
</evidence>
<evidence type="ECO:0000256" key="4">
    <source>
        <dbReference type="ARBA" id="ARBA00023163"/>
    </source>
</evidence>
<dbReference type="Gene3D" id="1.10.1740.10">
    <property type="match status" value="1"/>
</dbReference>
<protein>
    <submittedName>
        <fullName evidence="7">Sigma-70 family RNA polymerase sigma factor</fullName>
    </submittedName>
</protein>
<dbReference type="SUPFAM" id="SSF88659">
    <property type="entry name" value="Sigma3 and sigma4 domains of RNA polymerase sigma factors"/>
    <property type="match status" value="1"/>
</dbReference>
<evidence type="ECO:0000256" key="2">
    <source>
        <dbReference type="ARBA" id="ARBA00023015"/>
    </source>
</evidence>